<dbReference type="SMART" id="SM00047">
    <property type="entry name" value="LYZ2"/>
    <property type="match status" value="1"/>
</dbReference>
<organism evidence="5 6">
    <name type="scientific">Marinilactibacillus psychrotolerans 42ea</name>
    <dbReference type="NCBI Taxonomy" id="1255609"/>
    <lineage>
        <taxon>Bacteria</taxon>
        <taxon>Bacillati</taxon>
        <taxon>Bacillota</taxon>
        <taxon>Bacilli</taxon>
        <taxon>Lactobacillales</taxon>
        <taxon>Carnobacteriaceae</taxon>
        <taxon>Marinilactibacillus</taxon>
    </lineage>
</organism>
<protein>
    <submittedName>
        <fullName evidence="5">N-acetylmuramoyl-L-alanine amidase</fullName>
        <ecNumber evidence="5">3.5.1.28</ecNumber>
    </submittedName>
</protein>
<gene>
    <name evidence="5" type="ORF">FM115_04545</name>
</gene>
<evidence type="ECO:0000256" key="1">
    <source>
        <dbReference type="ARBA" id="ARBA00010266"/>
    </source>
</evidence>
<keyword evidence="3" id="KW-0812">Transmembrane</keyword>
<proteinExistence type="inferred from homology"/>
<comment type="similarity">
    <text evidence="1">Belongs to the glycosyl hydrolase 73 family.</text>
</comment>
<dbReference type="InterPro" id="IPR051056">
    <property type="entry name" value="Glycosyl_Hydrolase_73"/>
</dbReference>
<keyword evidence="2 5" id="KW-0378">Hydrolase</keyword>
<name>A0A1R4J9V0_9LACT</name>
<sequence>MAKKMVKKRKSPRKKKQSPIILGMKIFFVCILLFIFSIALISKKLFEEPSGISTNYEQEFIHELAENAVIIEAKYHVRPSVMMAQAILESNWGKSELAQREKNYYGIKGENPSSYTTKEFEEDEWIEISAQFRSYDSLLESMEDYAKLLNNGTGWDGELYKEVIEAPNYIESAEALQTAGYATDPDYPEKVISLIETYELYKYDHDTIEQESKSE</sequence>
<dbReference type="Pfam" id="PF01832">
    <property type="entry name" value="Glucosaminidase"/>
    <property type="match status" value="1"/>
</dbReference>
<evidence type="ECO:0000313" key="5">
    <source>
        <dbReference type="EMBL" id="SJN28828.1"/>
    </source>
</evidence>
<accession>A0A1R4J9V0</accession>
<keyword evidence="3" id="KW-1133">Transmembrane helix</keyword>
<feature type="domain" description="Mannosyl-glycoprotein endo-beta-N-acetylglucosamidase-like" evidence="4">
    <location>
        <begin position="47"/>
        <end position="204"/>
    </location>
</feature>
<reference evidence="5 6" key="1">
    <citation type="submission" date="2017-02" db="EMBL/GenBank/DDBJ databases">
        <authorList>
            <person name="Peterson S.W."/>
        </authorList>
    </citation>
    <scope>NUCLEOTIDE SEQUENCE [LARGE SCALE GENOMIC DNA]</scope>
    <source>
        <strain evidence="5 6">42ea</strain>
    </source>
</reference>
<dbReference type="EMBL" id="FUKW01000070">
    <property type="protein sequence ID" value="SJN28828.1"/>
    <property type="molecule type" value="Genomic_DNA"/>
</dbReference>
<dbReference type="Gene3D" id="4.10.80.30">
    <property type="entry name" value="DNA polymerase, domain 6"/>
    <property type="match status" value="1"/>
</dbReference>
<evidence type="ECO:0000259" key="4">
    <source>
        <dbReference type="SMART" id="SM00047"/>
    </source>
</evidence>
<evidence type="ECO:0000313" key="6">
    <source>
        <dbReference type="Proteomes" id="UP000195611"/>
    </source>
</evidence>
<dbReference type="GO" id="GO:0008745">
    <property type="term" value="F:N-acetylmuramoyl-L-alanine amidase activity"/>
    <property type="evidence" value="ECO:0007669"/>
    <property type="project" value="UniProtKB-EC"/>
</dbReference>
<dbReference type="AlphaFoldDB" id="A0A1R4J9V0"/>
<dbReference type="Proteomes" id="UP000195611">
    <property type="component" value="Unassembled WGS sequence"/>
</dbReference>
<keyword evidence="3" id="KW-0472">Membrane</keyword>
<dbReference type="GO" id="GO:0004040">
    <property type="term" value="F:amidase activity"/>
    <property type="evidence" value="ECO:0007669"/>
    <property type="project" value="InterPro"/>
</dbReference>
<dbReference type="PANTHER" id="PTHR33308:SF9">
    <property type="entry name" value="PEPTIDOGLYCAN HYDROLASE FLGJ"/>
    <property type="match status" value="1"/>
</dbReference>
<dbReference type="EC" id="3.5.1.28" evidence="5"/>
<dbReference type="PRINTS" id="PR01002">
    <property type="entry name" value="FLGFLGJ"/>
</dbReference>
<evidence type="ECO:0000256" key="2">
    <source>
        <dbReference type="ARBA" id="ARBA00022801"/>
    </source>
</evidence>
<dbReference type="RefSeq" id="WP_087057761.1">
    <property type="nucleotide sequence ID" value="NZ_FUKW01000070.1"/>
</dbReference>
<evidence type="ECO:0000256" key="3">
    <source>
        <dbReference type="SAM" id="Phobius"/>
    </source>
</evidence>
<dbReference type="Gene3D" id="1.10.530.10">
    <property type="match status" value="1"/>
</dbReference>
<dbReference type="PANTHER" id="PTHR33308">
    <property type="entry name" value="PEPTIDOGLYCAN HYDROLASE FLGJ"/>
    <property type="match status" value="1"/>
</dbReference>
<dbReference type="InterPro" id="IPR002901">
    <property type="entry name" value="MGlyc_endo_b_GlcNAc-like_dom"/>
</dbReference>
<feature type="transmembrane region" description="Helical" evidence="3">
    <location>
        <begin position="20"/>
        <end position="41"/>
    </location>
</feature>